<dbReference type="GO" id="GO:0046983">
    <property type="term" value="F:protein dimerization activity"/>
    <property type="evidence" value="ECO:0007669"/>
    <property type="project" value="InterPro"/>
</dbReference>
<feature type="domain" description="O-methyltransferase C-terminal" evidence="4">
    <location>
        <begin position="192"/>
        <end position="272"/>
    </location>
</feature>
<evidence type="ECO:0000256" key="2">
    <source>
        <dbReference type="ARBA" id="ARBA00022679"/>
    </source>
</evidence>
<accession>A0AAV5JVL9</accession>
<dbReference type="AlphaFoldDB" id="A0AAV5JVL9"/>
<proteinExistence type="predicted"/>
<evidence type="ECO:0000313" key="7">
    <source>
        <dbReference type="Proteomes" id="UP001054252"/>
    </source>
</evidence>
<organism evidence="6 7">
    <name type="scientific">Rubroshorea leprosula</name>
    <dbReference type="NCBI Taxonomy" id="152421"/>
    <lineage>
        <taxon>Eukaryota</taxon>
        <taxon>Viridiplantae</taxon>
        <taxon>Streptophyta</taxon>
        <taxon>Embryophyta</taxon>
        <taxon>Tracheophyta</taxon>
        <taxon>Spermatophyta</taxon>
        <taxon>Magnoliopsida</taxon>
        <taxon>eudicotyledons</taxon>
        <taxon>Gunneridae</taxon>
        <taxon>Pentapetalae</taxon>
        <taxon>rosids</taxon>
        <taxon>malvids</taxon>
        <taxon>Malvales</taxon>
        <taxon>Dipterocarpaceae</taxon>
        <taxon>Rubroshorea</taxon>
    </lineage>
</organism>
<comment type="caution">
    <text evidence="6">The sequence shown here is derived from an EMBL/GenBank/DDBJ whole genome shotgun (WGS) entry which is preliminary data.</text>
</comment>
<reference evidence="6 7" key="1">
    <citation type="journal article" date="2021" name="Commun. Biol.">
        <title>The genome of Shorea leprosula (Dipterocarpaceae) highlights the ecological relevance of drought in aseasonal tropical rainforests.</title>
        <authorList>
            <person name="Ng K.K.S."/>
            <person name="Kobayashi M.J."/>
            <person name="Fawcett J.A."/>
            <person name="Hatakeyama M."/>
            <person name="Paape T."/>
            <person name="Ng C.H."/>
            <person name="Ang C.C."/>
            <person name="Tnah L.H."/>
            <person name="Lee C.T."/>
            <person name="Nishiyama T."/>
            <person name="Sese J."/>
            <person name="O'Brien M.J."/>
            <person name="Copetti D."/>
            <person name="Mohd Noor M.I."/>
            <person name="Ong R.C."/>
            <person name="Putra M."/>
            <person name="Sireger I.Z."/>
            <person name="Indrioko S."/>
            <person name="Kosugi Y."/>
            <person name="Izuno A."/>
            <person name="Isagi Y."/>
            <person name="Lee S.L."/>
            <person name="Shimizu K.K."/>
        </authorList>
    </citation>
    <scope>NUCLEOTIDE SEQUENCE [LARGE SCALE GENOMIC DNA]</scope>
    <source>
        <strain evidence="6">214</strain>
    </source>
</reference>
<dbReference type="InterPro" id="IPR029063">
    <property type="entry name" value="SAM-dependent_MTases_sf"/>
</dbReference>
<dbReference type="FunFam" id="1.10.10.10:FF:000357">
    <property type="entry name" value="Caffeic acid 3-O-methyltransferase"/>
    <property type="match status" value="1"/>
</dbReference>
<dbReference type="InterPro" id="IPR036388">
    <property type="entry name" value="WH-like_DNA-bd_sf"/>
</dbReference>
<dbReference type="GO" id="GO:0032259">
    <property type="term" value="P:methylation"/>
    <property type="evidence" value="ECO:0007669"/>
    <property type="project" value="UniProtKB-KW"/>
</dbReference>
<evidence type="ECO:0000259" key="5">
    <source>
        <dbReference type="Pfam" id="PF08100"/>
    </source>
</evidence>
<dbReference type="Proteomes" id="UP001054252">
    <property type="component" value="Unassembled WGS sequence"/>
</dbReference>
<dbReference type="Gene3D" id="3.40.50.150">
    <property type="entry name" value="Vaccinia Virus protein VP39"/>
    <property type="match status" value="2"/>
</dbReference>
<dbReference type="SUPFAM" id="SSF53335">
    <property type="entry name" value="S-adenosyl-L-methionine-dependent methyltransferases"/>
    <property type="match status" value="1"/>
</dbReference>
<evidence type="ECO:0000256" key="3">
    <source>
        <dbReference type="ARBA" id="ARBA00022691"/>
    </source>
</evidence>
<dbReference type="InterPro" id="IPR036390">
    <property type="entry name" value="WH_DNA-bd_sf"/>
</dbReference>
<feature type="domain" description="O-methyltransferase dimerisation" evidence="5">
    <location>
        <begin position="29"/>
        <end position="123"/>
    </location>
</feature>
<evidence type="ECO:0000256" key="1">
    <source>
        <dbReference type="ARBA" id="ARBA00022603"/>
    </source>
</evidence>
<keyword evidence="3" id="KW-0949">S-adenosyl-L-methionine</keyword>
<evidence type="ECO:0000313" key="6">
    <source>
        <dbReference type="EMBL" id="GKV16543.1"/>
    </source>
</evidence>
<dbReference type="EMBL" id="BPVZ01000046">
    <property type="protein sequence ID" value="GKV16543.1"/>
    <property type="molecule type" value="Genomic_DNA"/>
</dbReference>
<protein>
    <submittedName>
        <fullName evidence="6">Uncharacterized protein</fullName>
    </submittedName>
</protein>
<sequence>MASSNETKSQIHASNIQEDHEEQASSYAMQLVNSATLPMTLHAALQLDIFQIIAKAGADAKLSPQEIATQLGTQNPDAPMMLDRILWLLATYNVLTYSAIVKDHHGDPQRLYGLAPVSKYFIQNEDGVSLGPLMTLLQDKIFLDSWEILESHKGFEHLTRLVQVGGGLGVTLSFITSKYPFIKGINFDLPRVWILHDWSADLCVKLLKNCYGATPDNGQVIIVDAIAPNLPKKDIASRAIAKRDVFIMIKNHGGKERTQHESIELATRVGFSGIKYECLVFNTWVVMEFLK</sequence>
<dbReference type="GO" id="GO:0008171">
    <property type="term" value="F:O-methyltransferase activity"/>
    <property type="evidence" value="ECO:0007669"/>
    <property type="project" value="InterPro"/>
</dbReference>
<keyword evidence="2" id="KW-0808">Transferase</keyword>
<dbReference type="PANTHER" id="PTHR11746">
    <property type="entry name" value="O-METHYLTRANSFERASE"/>
    <property type="match status" value="1"/>
</dbReference>
<keyword evidence="1" id="KW-0489">Methyltransferase</keyword>
<gene>
    <name evidence="6" type="ORF">SLEP1_g27173</name>
</gene>
<dbReference type="Pfam" id="PF08100">
    <property type="entry name" value="Dimerisation"/>
    <property type="match status" value="1"/>
</dbReference>
<dbReference type="SUPFAM" id="SSF46785">
    <property type="entry name" value="Winged helix' DNA-binding domain"/>
    <property type="match status" value="1"/>
</dbReference>
<dbReference type="PROSITE" id="PS51683">
    <property type="entry name" value="SAM_OMT_II"/>
    <property type="match status" value="1"/>
</dbReference>
<name>A0AAV5JVL9_9ROSI</name>
<keyword evidence="7" id="KW-1185">Reference proteome</keyword>
<dbReference type="Pfam" id="PF00891">
    <property type="entry name" value="Methyltransf_2"/>
    <property type="match status" value="1"/>
</dbReference>
<dbReference type="Gene3D" id="1.10.10.10">
    <property type="entry name" value="Winged helix-like DNA-binding domain superfamily/Winged helix DNA-binding domain"/>
    <property type="match status" value="1"/>
</dbReference>
<dbReference type="InterPro" id="IPR012967">
    <property type="entry name" value="COMT_dimerisation"/>
</dbReference>
<dbReference type="InterPro" id="IPR016461">
    <property type="entry name" value="COMT-like"/>
</dbReference>
<evidence type="ECO:0000259" key="4">
    <source>
        <dbReference type="Pfam" id="PF00891"/>
    </source>
</evidence>
<dbReference type="InterPro" id="IPR001077">
    <property type="entry name" value="COMT_C"/>
</dbReference>